<comment type="subcellular location">
    <subcellularLocation>
        <location evidence="1">Secreted</location>
        <location evidence="1">Extracellular space</location>
        <location evidence="1">Extracellular matrix</location>
    </subcellularLocation>
</comment>
<protein>
    <submittedName>
        <fullName evidence="15">Tenascin-like</fullName>
    </submittedName>
</protein>
<dbReference type="Gene3D" id="2.10.25.10">
    <property type="entry name" value="Laminin"/>
    <property type="match status" value="1"/>
</dbReference>
<feature type="compositionally biased region" description="Basic and acidic residues" evidence="11">
    <location>
        <begin position="595"/>
        <end position="611"/>
    </location>
</feature>
<dbReference type="CDD" id="cd00063">
    <property type="entry name" value="FN3"/>
    <property type="match status" value="3"/>
</dbReference>
<feature type="compositionally biased region" description="Polar residues" evidence="11">
    <location>
        <begin position="122"/>
        <end position="134"/>
    </location>
</feature>
<feature type="compositionally biased region" description="Polar residues" evidence="11">
    <location>
        <begin position="236"/>
        <end position="247"/>
    </location>
</feature>
<evidence type="ECO:0000256" key="4">
    <source>
        <dbReference type="ARBA" id="ARBA00022530"/>
    </source>
</evidence>
<feature type="compositionally biased region" description="Polar residues" evidence="11">
    <location>
        <begin position="627"/>
        <end position="639"/>
    </location>
</feature>
<evidence type="ECO:0000256" key="10">
    <source>
        <dbReference type="SAM" id="Coils"/>
    </source>
</evidence>
<feature type="compositionally biased region" description="Polar residues" evidence="11">
    <location>
        <begin position="273"/>
        <end position="296"/>
    </location>
</feature>
<evidence type="ECO:0000313" key="16">
    <source>
        <dbReference type="Proteomes" id="UP000265020"/>
    </source>
</evidence>
<reference evidence="15" key="1">
    <citation type="submission" date="2025-08" db="UniProtKB">
        <authorList>
            <consortium name="Ensembl"/>
        </authorList>
    </citation>
    <scope>IDENTIFICATION</scope>
</reference>
<evidence type="ECO:0000256" key="3">
    <source>
        <dbReference type="ARBA" id="ARBA00022525"/>
    </source>
</evidence>
<feature type="compositionally biased region" description="Low complexity" evidence="11">
    <location>
        <begin position="42"/>
        <end position="52"/>
    </location>
</feature>
<dbReference type="GO" id="GO:0030155">
    <property type="term" value="P:regulation of cell adhesion"/>
    <property type="evidence" value="ECO:0007669"/>
    <property type="project" value="TreeGrafter"/>
</dbReference>
<dbReference type="SMART" id="SM00186">
    <property type="entry name" value="FBG"/>
    <property type="match status" value="1"/>
</dbReference>
<dbReference type="Gene3D" id="2.60.40.10">
    <property type="entry name" value="Immunoglobulins"/>
    <property type="match status" value="4"/>
</dbReference>
<dbReference type="InterPro" id="IPR013783">
    <property type="entry name" value="Ig-like_fold"/>
</dbReference>
<dbReference type="InterPro" id="IPR036056">
    <property type="entry name" value="Fibrinogen-like_C"/>
</dbReference>
<dbReference type="SUPFAM" id="SSF49265">
    <property type="entry name" value="Fibronectin type III"/>
    <property type="match status" value="4"/>
</dbReference>
<keyword evidence="3" id="KW-0964">Secreted</keyword>
<dbReference type="InterPro" id="IPR050991">
    <property type="entry name" value="ECM_Regulatory_Proteins"/>
</dbReference>
<dbReference type="InterPro" id="IPR014716">
    <property type="entry name" value="Fibrinogen_a/b/g_C_1"/>
</dbReference>
<dbReference type="OrthoDB" id="6130531at2759"/>
<evidence type="ECO:0000256" key="2">
    <source>
        <dbReference type="ARBA" id="ARBA00008673"/>
    </source>
</evidence>
<keyword evidence="6 12" id="KW-0732">Signal</keyword>
<keyword evidence="4" id="KW-0272">Extracellular matrix</keyword>
<sequence length="1309" mass="143272">MLFTLGLVFLLTPFPSFQTPTIESRDAIGSNMTKTNAVLTFSKPKTTAPPSKKSGHPSLKTNTVTVTVPTVSSNQKSTIASPMMTNKSKLSVAVIHTTPQPAAKAPKAPVSNTNRDKHRVNPATSAKQPSLSEGRTSKDKPGPTGSPKDQTTLTKISSGSTLKTKNKHSDNQTMSAKSPSTSNEKNAKDKPNQNVQSILPSDNKTTKDKTTVSGNQTVHDIHLSSSDDKSKHKPTINVQSLPTNGSKIASDKPRAKHDERSKDYPSPNVVTLPRNSNKMTKDQPTVSPTQTVSDASLHNRGRNSKNKTTQNTRPSPSGTKTINESHKVNPTHPHSGHEMTIDKPGQNKNQSEKTGGSEADKETGSKSISHTPLIDAACTDNTASSQPIEVVISNNDESSHTKEQKLTLKPGAPLVMTHKIKLLPGGCTGGCEAEMVALKERLTRLEREMSSLKEKCPCSANCPNNCSDHGKCEKGKCICHKGFIGLDCSKCAKDVDCSKNIKKKSSEETDCTQKVISSTTSRSNPDALRKKSHSKDSSSPSASSPTTVDASPSNNNKNKVEEARRGEPEMKVPPSNDTEIRNEERTRKPTFKPPHLKDDPKANVTLSKERTSNNTSKSKNENKNKSVEQTPVTNKNTATEPKKKDHLEKKNELSIDYGKNSTQSKTNIKVHENKTAIVDSGMSTRKHGGLGSVKAVNISSSSFIITWLAPQHMFKNFTVIMRQPQAGSAKDVNGAEGTMEKDLMSNNRNLTEVQTESINKTVSSGKSIGSRGKTETKRISRVVPGSVRSLEFSNLKANTHYVVHVYGSTANKRSTIHRVTATTGPEPPKELVFSNVTESSLGISWTKPNSIFTGFRITYINIVTGKSQFVTVGPQQSNVVLSNLSAGSSYIISVSTTKGKAYSDELTSVITTVPAPPTNLQVINVTDNRALLRWTPSLGKVDRFIISYESYKTPNVTVTVMLSGNSVQYQLKGLQKGTLYKVKVRTQKNSLQSMGMSTTFMTATVVKPREVGARSALISWGPSAVYQSYKVIYQAEKEEAKEVILEPTLTEYKLTGLMPSSSYFVVVQGEKNEKYTSLVTSQFVTGKLRFPFPTECSQELLNGALESGEVNIYPQGKEGHSVRVYCDMETDGGGWTVFQRRMNGKTDFFRTWSEYKAGFGNLSEEFWLGNELLHILTNMGPVSLRVDLRSGNDTAYARYTNFSVASEERNYTLTVSGYTGTAGDSMRYHNGRPFSTRDKEPNSLGIHCAKAYMGGWWYKNCYKVNLNGLYGMNSDNQGIVWIDWKGKDSSIPFSEMKFRPSRFSPATHG</sequence>
<evidence type="ECO:0000256" key="7">
    <source>
        <dbReference type="ARBA" id="ARBA00022737"/>
    </source>
</evidence>
<dbReference type="RefSeq" id="XP_015257388.1">
    <property type="nucleotide sequence ID" value="XM_015401902.1"/>
</dbReference>
<dbReference type="Ensembl" id="ENSCVAT00000004253.1">
    <property type="protein sequence ID" value="ENSCVAP00000024410.1"/>
    <property type="gene ID" value="ENSCVAG00000008468.1"/>
</dbReference>
<feature type="domain" description="Fibronectin type-III" evidence="13">
    <location>
        <begin position="827"/>
        <end position="915"/>
    </location>
</feature>
<feature type="compositionally biased region" description="Basic and acidic residues" evidence="11">
    <location>
        <begin position="219"/>
        <end position="230"/>
    </location>
</feature>
<accession>A0A3Q2GF08</accession>
<feature type="compositionally biased region" description="Low complexity" evidence="11">
    <location>
        <begin position="99"/>
        <end position="109"/>
    </location>
</feature>
<dbReference type="Proteomes" id="UP000265020">
    <property type="component" value="Unassembled WGS sequence"/>
</dbReference>
<dbReference type="PANTHER" id="PTHR46708:SF1">
    <property type="entry name" value="TENASCIN"/>
    <property type="match status" value="1"/>
</dbReference>
<dbReference type="CTD" id="100536295"/>
<dbReference type="SMART" id="SM00060">
    <property type="entry name" value="FN3"/>
    <property type="match status" value="3"/>
</dbReference>
<feature type="compositionally biased region" description="Low complexity" evidence="11">
    <location>
        <begin position="537"/>
        <end position="553"/>
    </location>
</feature>
<feature type="signal peptide" evidence="12">
    <location>
        <begin position="1"/>
        <end position="18"/>
    </location>
</feature>
<evidence type="ECO:0000256" key="1">
    <source>
        <dbReference type="ARBA" id="ARBA00004498"/>
    </source>
</evidence>
<feature type="domain" description="Fibrinogen C-terminal" evidence="14">
    <location>
        <begin position="1087"/>
        <end position="1302"/>
    </location>
</feature>
<keyword evidence="5" id="KW-0245">EGF-like domain</keyword>
<feature type="compositionally biased region" description="Polar residues" evidence="11">
    <location>
        <begin position="758"/>
        <end position="767"/>
    </location>
</feature>
<dbReference type="OMA" id="GCETEMA"/>
<dbReference type="InterPro" id="IPR002049">
    <property type="entry name" value="LE_dom"/>
</dbReference>
<feature type="domain" description="Fibronectin type-III" evidence="13">
    <location>
        <begin position="916"/>
        <end position="1009"/>
    </location>
</feature>
<organism evidence="15 16">
    <name type="scientific">Cyprinodon variegatus</name>
    <name type="common">Sheepshead minnow</name>
    <dbReference type="NCBI Taxonomy" id="28743"/>
    <lineage>
        <taxon>Eukaryota</taxon>
        <taxon>Metazoa</taxon>
        <taxon>Chordata</taxon>
        <taxon>Craniata</taxon>
        <taxon>Vertebrata</taxon>
        <taxon>Euteleostomi</taxon>
        <taxon>Actinopterygii</taxon>
        <taxon>Neopterygii</taxon>
        <taxon>Teleostei</taxon>
        <taxon>Neoteleostei</taxon>
        <taxon>Acanthomorphata</taxon>
        <taxon>Ovalentaria</taxon>
        <taxon>Atherinomorphae</taxon>
        <taxon>Cyprinodontiformes</taxon>
        <taxon>Cyprinodontidae</taxon>
        <taxon>Cyprinodon</taxon>
    </lineage>
</organism>
<dbReference type="STRING" id="28743.ENSCVAP00000024410"/>
<dbReference type="PROSITE" id="PS50853">
    <property type="entry name" value="FN3"/>
    <property type="match status" value="2"/>
</dbReference>
<dbReference type="CDD" id="cd00055">
    <property type="entry name" value="EGF_Lam"/>
    <property type="match status" value="1"/>
</dbReference>
<feature type="compositionally biased region" description="Polar residues" evidence="11">
    <location>
        <begin position="306"/>
        <end position="322"/>
    </location>
</feature>
<dbReference type="FunFam" id="3.90.215.10:FF:000001">
    <property type="entry name" value="Tenascin isoform 1"/>
    <property type="match status" value="1"/>
</dbReference>
<keyword evidence="9" id="KW-0325">Glycoprotein</keyword>
<dbReference type="SUPFAM" id="SSF56496">
    <property type="entry name" value="Fibrinogen C-terminal domain-like"/>
    <property type="match status" value="1"/>
</dbReference>
<feature type="region of interest" description="Disordered" evidence="11">
    <location>
        <begin position="508"/>
        <end position="653"/>
    </location>
</feature>
<feature type="compositionally biased region" description="Polar residues" evidence="11">
    <location>
        <begin position="171"/>
        <end position="184"/>
    </location>
</feature>
<dbReference type="GeneTree" id="ENSGT00940000155565"/>
<dbReference type="GeneID" id="107102541"/>
<feature type="compositionally biased region" description="Basic and acidic residues" evidence="11">
    <location>
        <begin position="640"/>
        <end position="653"/>
    </location>
</feature>
<dbReference type="GO" id="GO:0031175">
    <property type="term" value="P:neuron projection development"/>
    <property type="evidence" value="ECO:0007669"/>
    <property type="project" value="TreeGrafter"/>
</dbReference>
<feature type="region of interest" description="Disordered" evidence="11">
    <location>
        <begin position="98"/>
        <end position="367"/>
    </location>
</feature>
<feature type="compositionally biased region" description="Basic and acidic residues" evidence="11">
    <location>
        <begin position="558"/>
        <end position="570"/>
    </location>
</feature>
<feature type="compositionally biased region" description="Polar residues" evidence="11">
    <location>
        <begin position="192"/>
        <end position="203"/>
    </location>
</feature>
<evidence type="ECO:0000256" key="8">
    <source>
        <dbReference type="ARBA" id="ARBA00023157"/>
    </source>
</evidence>
<evidence type="ECO:0000256" key="11">
    <source>
        <dbReference type="SAM" id="MobiDB-lite"/>
    </source>
</evidence>
<keyword evidence="16" id="KW-1185">Reference proteome</keyword>
<feature type="region of interest" description="Disordered" evidence="11">
    <location>
        <begin position="758"/>
        <end position="779"/>
    </location>
</feature>
<dbReference type="Gene3D" id="3.90.215.10">
    <property type="entry name" value="Gamma Fibrinogen, chain A, domain 1"/>
    <property type="match status" value="1"/>
</dbReference>
<evidence type="ECO:0000259" key="13">
    <source>
        <dbReference type="PROSITE" id="PS50853"/>
    </source>
</evidence>
<evidence type="ECO:0000256" key="12">
    <source>
        <dbReference type="SAM" id="SignalP"/>
    </source>
</evidence>
<dbReference type="InterPro" id="IPR003961">
    <property type="entry name" value="FN3_dom"/>
</dbReference>
<dbReference type="NCBIfam" id="NF040941">
    <property type="entry name" value="GGGWT_bact"/>
    <property type="match status" value="1"/>
</dbReference>
<feature type="compositionally biased region" description="Basic and acidic residues" evidence="11">
    <location>
        <begin position="578"/>
        <end position="587"/>
    </location>
</feature>
<feature type="coiled-coil region" evidence="10">
    <location>
        <begin position="428"/>
        <end position="455"/>
    </location>
</feature>
<dbReference type="InterPro" id="IPR002181">
    <property type="entry name" value="Fibrinogen_a/b/g_C_dom"/>
</dbReference>
<dbReference type="FunFam" id="2.10.25.10:FF:000001">
    <property type="entry name" value="Tenascin C"/>
    <property type="match status" value="1"/>
</dbReference>
<dbReference type="PANTHER" id="PTHR46708">
    <property type="entry name" value="TENASCIN"/>
    <property type="match status" value="1"/>
</dbReference>
<dbReference type="CDD" id="cd00087">
    <property type="entry name" value="FReD"/>
    <property type="match status" value="1"/>
</dbReference>
<feature type="chain" id="PRO_5018644313" evidence="12">
    <location>
        <begin position="19"/>
        <end position="1309"/>
    </location>
</feature>
<feature type="compositionally biased region" description="Basic and acidic residues" evidence="11">
    <location>
        <begin position="249"/>
        <end position="263"/>
    </location>
</feature>
<keyword evidence="10" id="KW-0175">Coiled coil</keyword>
<comment type="similarity">
    <text evidence="2">Belongs to the tenascin family.</text>
</comment>
<evidence type="ECO:0000256" key="9">
    <source>
        <dbReference type="ARBA" id="ARBA00023180"/>
    </source>
</evidence>
<dbReference type="PROSITE" id="PS51406">
    <property type="entry name" value="FIBRINOGEN_C_2"/>
    <property type="match status" value="1"/>
</dbReference>
<keyword evidence="8" id="KW-1015">Disulfide bond</keyword>
<dbReference type="Pfam" id="PF00041">
    <property type="entry name" value="fn3"/>
    <property type="match status" value="3"/>
</dbReference>
<dbReference type="InterPro" id="IPR036116">
    <property type="entry name" value="FN3_sf"/>
</dbReference>
<evidence type="ECO:0000256" key="5">
    <source>
        <dbReference type="ARBA" id="ARBA00022536"/>
    </source>
</evidence>
<feature type="compositionally biased region" description="Polar residues" evidence="11">
    <location>
        <begin position="512"/>
        <end position="524"/>
    </location>
</feature>
<reference evidence="15" key="2">
    <citation type="submission" date="2025-09" db="UniProtKB">
        <authorList>
            <consortium name="Ensembl"/>
        </authorList>
    </citation>
    <scope>IDENTIFICATION</scope>
</reference>
<feature type="region of interest" description="Disordered" evidence="11">
    <location>
        <begin position="42"/>
        <end position="62"/>
    </location>
</feature>
<keyword evidence="7" id="KW-0677">Repeat</keyword>
<dbReference type="Pfam" id="PF00147">
    <property type="entry name" value="Fibrinogen_C"/>
    <property type="match status" value="1"/>
</dbReference>
<evidence type="ECO:0000313" key="15">
    <source>
        <dbReference type="Ensembl" id="ENSCVAP00000024410.1"/>
    </source>
</evidence>
<proteinExistence type="inferred from homology"/>
<feature type="compositionally biased region" description="Polar residues" evidence="11">
    <location>
        <begin position="147"/>
        <end position="163"/>
    </location>
</feature>
<evidence type="ECO:0000256" key="6">
    <source>
        <dbReference type="ARBA" id="ARBA00022729"/>
    </source>
</evidence>
<name>A0A3Q2GF08_CYPVA</name>
<evidence type="ECO:0000259" key="14">
    <source>
        <dbReference type="PROSITE" id="PS51406"/>
    </source>
</evidence>
<dbReference type="GO" id="GO:0005615">
    <property type="term" value="C:extracellular space"/>
    <property type="evidence" value="ECO:0007669"/>
    <property type="project" value="TreeGrafter"/>
</dbReference>